<keyword evidence="12" id="KW-1185">Reference proteome</keyword>
<dbReference type="PROSITE" id="PS00197">
    <property type="entry name" value="2FE2S_FER_1"/>
    <property type="match status" value="1"/>
</dbReference>
<evidence type="ECO:0000256" key="7">
    <source>
        <dbReference type="ARBA" id="ARBA00023004"/>
    </source>
</evidence>
<evidence type="ECO:0000313" key="12">
    <source>
        <dbReference type="Proteomes" id="UP000184474"/>
    </source>
</evidence>
<dbReference type="GO" id="GO:0051537">
    <property type="term" value="F:2 iron, 2 sulfur cluster binding"/>
    <property type="evidence" value="ECO:0007669"/>
    <property type="project" value="UniProtKB-KW"/>
</dbReference>
<dbReference type="CDD" id="cd06214">
    <property type="entry name" value="PA_degradation_oxidoreductase_like"/>
    <property type="match status" value="1"/>
</dbReference>
<dbReference type="SUPFAM" id="SSF52343">
    <property type="entry name" value="Ferredoxin reductase-like, C-terminal NADP-linked domain"/>
    <property type="match status" value="1"/>
</dbReference>
<keyword evidence="2" id="KW-0285">Flavoprotein</keyword>
<dbReference type="InterPro" id="IPR050415">
    <property type="entry name" value="MRET"/>
</dbReference>
<dbReference type="Pfam" id="PF00175">
    <property type="entry name" value="NAD_binding_1"/>
    <property type="match status" value="1"/>
</dbReference>
<dbReference type="STRING" id="156994.SAMN04488028_103251"/>
<evidence type="ECO:0000256" key="4">
    <source>
        <dbReference type="ARBA" id="ARBA00022723"/>
    </source>
</evidence>
<keyword evidence="8" id="KW-0411">Iron-sulfur</keyword>
<keyword evidence="6" id="KW-0560">Oxidoreductase</keyword>
<proteinExistence type="predicted"/>
<dbReference type="GO" id="GO:0046872">
    <property type="term" value="F:metal ion binding"/>
    <property type="evidence" value="ECO:0007669"/>
    <property type="project" value="UniProtKB-KW"/>
</dbReference>
<dbReference type="InterPro" id="IPR001709">
    <property type="entry name" value="Flavoprot_Pyr_Nucl_cyt_Rdtase"/>
</dbReference>
<dbReference type="AlphaFoldDB" id="A0A1M6QBE5"/>
<dbReference type="InterPro" id="IPR008333">
    <property type="entry name" value="Cbr1-like_FAD-bd_dom"/>
</dbReference>
<dbReference type="GO" id="GO:0050660">
    <property type="term" value="F:flavin adenine dinucleotide binding"/>
    <property type="evidence" value="ECO:0007669"/>
    <property type="project" value="TreeGrafter"/>
</dbReference>
<evidence type="ECO:0000259" key="10">
    <source>
        <dbReference type="PROSITE" id="PS51384"/>
    </source>
</evidence>
<reference evidence="12" key="1">
    <citation type="submission" date="2016-11" db="EMBL/GenBank/DDBJ databases">
        <authorList>
            <person name="Varghese N."/>
            <person name="Submissions S."/>
        </authorList>
    </citation>
    <scope>NUCLEOTIDE SEQUENCE [LARGE SCALE GENOMIC DNA]</scope>
    <source>
        <strain evidence="12">DSM 26134</strain>
    </source>
</reference>
<sequence length="361" mass="39418">MFGLFKKKTKSTIDSTNLQLTIKEVVKETKDAVSVVFEEPASGAIQYQPGQYLTLISTIDGKKIRRAYSLSSSSAYNESPTVTIKRVEGGRMSNHVSDTFKAGDTIEVMAPMGSFVIEIKPEGKKHLFLFGGGSGITPLMSIAKTTLKLEPNSKVTLLYANRDEESIIFKSKLEALKAEHGDRLQVIHCLETAPTDWSGYSGYLTKDIIKEVLDKSQDEQYTNVQYMTCGPEPMMNIVLESLEGLNIPQEIIHKESFTPASATEVVIDDSADKLVTINLDGESHQVMVPNSKSILEAGLDDGIDMPYSCQSGLCTACRGKLVKGEIDKGNADGLTDSEKEEGYVLLCVSHAKSNDIEVTIG</sequence>
<evidence type="ECO:0000256" key="3">
    <source>
        <dbReference type="ARBA" id="ARBA00022714"/>
    </source>
</evidence>
<keyword evidence="4" id="KW-0479">Metal-binding</keyword>
<evidence type="ECO:0000256" key="8">
    <source>
        <dbReference type="ARBA" id="ARBA00023014"/>
    </source>
</evidence>
<dbReference type="InterPro" id="IPR039261">
    <property type="entry name" value="FNR_nucleotide-bd"/>
</dbReference>
<dbReference type="Gene3D" id="3.40.50.80">
    <property type="entry name" value="Nucleotide-binding domain of ferredoxin-NADP reductase (FNR) module"/>
    <property type="match status" value="1"/>
</dbReference>
<dbReference type="InterPro" id="IPR012675">
    <property type="entry name" value="Beta-grasp_dom_sf"/>
</dbReference>
<evidence type="ECO:0000256" key="1">
    <source>
        <dbReference type="ARBA" id="ARBA00001974"/>
    </source>
</evidence>
<feature type="domain" description="FAD-binding FR-type" evidence="10">
    <location>
        <begin position="15"/>
        <end position="118"/>
    </location>
</feature>
<dbReference type="SUPFAM" id="SSF63380">
    <property type="entry name" value="Riboflavin synthase domain-like"/>
    <property type="match status" value="1"/>
</dbReference>
<comment type="cofactor">
    <cofactor evidence="1">
        <name>FAD</name>
        <dbReference type="ChEBI" id="CHEBI:57692"/>
    </cofactor>
</comment>
<dbReference type="InterPro" id="IPR006058">
    <property type="entry name" value="2Fe2S_fd_BS"/>
</dbReference>
<evidence type="ECO:0000259" key="9">
    <source>
        <dbReference type="PROSITE" id="PS51085"/>
    </source>
</evidence>
<dbReference type="RefSeq" id="WP_073122292.1">
    <property type="nucleotide sequence ID" value="NZ_FRAA01000003.1"/>
</dbReference>
<dbReference type="PROSITE" id="PS51085">
    <property type="entry name" value="2FE2S_FER_2"/>
    <property type="match status" value="1"/>
</dbReference>
<dbReference type="PANTHER" id="PTHR47354:SF8">
    <property type="entry name" value="1,2-PHENYLACETYL-COA EPOXIDASE, SUBUNIT E"/>
    <property type="match status" value="1"/>
</dbReference>
<name>A0A1M6QBE5_REIAG</name>
<gene>
    <name evidence="11" type="ORF">SAMN04488028_103251</name>
</gene>
<dbReference type="Proteomes" id="UP000184474">
    <property type="component" value="Unassembled WGS sequence"/>
</dbReference>
<keyword evidence="7" id="KW-0408">Iron</keyword>
<dbReference type="InterPro" id="IPR017927">
    <property type="entry name" value="FAD-bd_FR_type"/>
</dbReference>
<dbReference type="CDD" id="cd00207">
    <property type="entry name" value="fer2"/>
    <property type="match status" value="1"/>
</dbReference>
<keyword evidence="3" id="KW-0001">2Fe-2S</keyword>
<dbReference type="SUPFAM" id="SSF54292">
    <property type="entry name" value="2Fe-2S ferredoxin-like"/>
    <property type="match status" value="1"/>
</dbReference>
<organism evidence="11 12">
    <name type="scientific">Reichenbachiella agariperforans</name>
    <dbReference type="NCBI Taxonomy" id="156994"/>
    <lineage>
        <taxon>Bacteria</taxon>
        <taxon>Pseudomonadati</taxon>
        <taxon>Bacteroidota</taxon>
        <taxon>Cytophagia</taxon>
        <taxon>Cytophagales</taxon>
        <taxon>Reichenbachiellaceae</taxon>
        <taxon>Reichenbachiella</taxon>
    </lineage>
</organism>
<dbReference type="InterPro" id="IPR001041">
    <property type="entry name" value="2Fe-2S_ferredoxin-type"/>
</dbReference>
<dbReference type="PROSITE" id="PS51384">
    <property type="entry name" value="FAD_FR"/>
    <property type="match status" value="1"/>
</dbReference>
<dbReference type="PANTHER" id="PTHR47354">
    <property type="entry name" value="NADH OXIDOREDUCTASE HCR"/>
    <property type="match status" value="1"/>
</dbReference>
<dbReference type="Gene3D" id="2.40.30.10">
    <property type="entry name" value="Translation factors"/>
    <property type="match status" value="1"/>
</dbReference>
<evidence type="ECO:0000313" key="11">
    <source>
        <dbReference type="EMBL" id="SHK17413.1"/>
    </source>
</evidence>
<dbReference type="Pfam" id="PF00970">
    <property type="entry name" value="FAD_binding_6"/>
    <property type="match status" value="1"/>
</dbReference>
<dbReference type="InterPro" id="IPR036010">
    <property type="entry name" value="2Fe-2S_ferredoxin-like_sf"/>
</dbReference>
<dbReference type="InterPro" id="IPR001433">
    <property type="entry name" value="OxRdtase_FAD/NAD-bd"/>
</dbReference>
<feature type="domain" description="2Fe-2S ferredoxin-type" evidence="9">
    <location>
        <begin position="273"/>
        <end position="361"/>
    </location>
</feature>
<dbReference type="PRINTS" id="PR00406">
    <property type="entry name" value="CYTB5RDTASE"/>
</dbReference>
<dbReference type="InterPro" id="IPR017938">
    <property type="entry name" value="Riboflavin_synthase-like_b-brl"/>
</dbReference>
<evidence type="ECO:0000256" key="2">
    <source>
        <dbReference type="ARBA" id="ARBA00022630"/>
    </source>
</evidence>
<dbReference type="Pfam" id="PF00111">
    <property type="entry name" value="Fer2"/>
    <property type="match status" value="1"/>
</dbReference>
<evidence type="ECO:0000256" key="6">
    <source>
        <dbReference type="ARBA" id="ARBA00023002"/>
    </source>
</evidence>
<evidence type="ECO:0000256" key="5">
    <source>
        <dbReference type="ARBA" id="ARBA00022827"/>
    </source>
</evidence>
<dbReference type="PRINTS" id="PR00371">
    <property type="entry name" value="FPNCR"/>
</dbReference>
<accession>A0A1M6QBE5</accession>
<keyword evidence="5" id="KW-0274">FAD</keyword>
<dbReference type="GO" id="GO:0016491">
    <property type="term" value="F:oxidoreductase activity"/>
    <property type="evidence" value="ECO:0007669"/>
    <property type="project" value="UniProtKB-KW"/>
</dbReference>
<dbReference type="Gene3D" id="3.10.20.30">
    <property type="match status" value="1"/>
</dbReference>
<dbReference type="EMBL" id="FRAA01000003">
    <property type="protein sequence ID" value="SHK17413.1"/>
    <property type="molecule type" value="Genomic_DNA"/>
</dbReference>
<protein>
    <submittedName>
        <fullName evidence="11">Ring-1,2-phenylacetyl-CoA epoxidase subunit PaaE</fullName>
    </submittedName>
</protein>